<comment type="caution">
    <text evidence="1">The sequence shown here is derived from an EMBL/GenBank/DDBJ whole genome shotgun (WGS) entry which is preliminary data.</text>
</comment>
<reference evidence="1" key="1">
    <citation type="journal article" date="2015" name="Proc. Natl. Acad. Sci. U.S.A.">
        <title>Networks of energetic and metabolic interactions define dynamics in microbial communities.</title>
        <authorList>
            <person name="Embree M."/>
            <person name="Liu J.K."/>
            <person name="Al-Bassam M.M."/>
            <person name="Zengler K."/>
        </authorList>
    </citation>
    <scope>NUCLEOTIDE SEQUENCE</scope>
</reference>
<evidence type="ECO:0000313" key="1">
    <source>
        <dbReference type="EMBL" id="KUG28010.1"/>
    </source>
</evidence>
<dbReference type="AlphaFoldDB" id="A0A0W8G4E9"/>
<sequence>MTAMTGFTFERALKILVFAALVLTAWKGLGRTPEFASHVAPQRFFTGLVNDAENSLIMKERHLDFNDASAKAVRVRLEEFLSQGRTPDPSMINEESLRRAVNRRLAVRERDADYVVMAREKLERVRAMEREGWRMDLGVVRTPAEPPAPRMTGKDGGS</sequence>
<accession>A0A0W8G4E9</accession>
<protein>
    <submittedName>
        <fullName evidence="1">Uncharacterized protein</fullName>
    </submittedName>
</protein>
<dbReference type="EMBL" id="LNQE01000267">
    <property type="protein sequence ID" value="KUG28010.1"/>
    <property type="molecule type" value="Genomic_DNA"/>
</dbReference>
<gene>
    <name evidence="1" type="ORF">ASZ90_002123</name>
</gene>
<organism evidence="1">
    <name type="scientific">hydrocarbon metagenome</name>
    <dbReference type="NCBI Taxonomy" id="938273"/>
    <lineage>
        <taxon>unclassified sequences</taxon>
        <taxon>metagenomes</taxon>
        <taxon>ecological metagenomes</taxon>
    </lineage>
</organism>
<name>A0A0W8G4E9_9ZZZZ</name>
<proteinExistence type="predicted"/>